<feature type="compositionally biased region" description="Basic and acidic residues" evidence="2">
    <location>
        <begin position="287"/>
        <end position="296"/>
    </location>
</feature>
<feature type="domain" description="C2H2-type" evidence="3">
    <location>
        <begin position="556"/>
        <end position="584"/>
    </location>
</feature>
<dbReference type="AlphaFoldDB" id="A0A8H3FH19"/>
<evidence type="ECO:0000313" key="5">
    <source>
        <dbReference type="Proteomes" id="UP000664521"/>
    </source>
</evidence>
<feature type="region of interest" description="Disordered" evidence="2">
    <location>
        <begin position="446"/>
        <end position="522"/>
    </location>
</feature>
<dbReference type="Proteomes" id="UP000664521">
    <property type="component" value="Unassembled WGS sequence"/>
</dbReference>
<keyword evidence="1" id="KW-0863">Zinc-finger</keyword>
<dbReference type="InterPro" id="IPR013087">
    <property type="entry name" value="Znf_C2H2_type"/>
</dbReference>
<feature type="compositionally biased region" description="Low complexity" evidence="2">
    <location>
        <begin position="43"/>
        <end position="55"/>
    </location>
</feature>
<dbReference type="GO" id="GO:0008270">
    <property type="term" value="F:zinc ion binding"/>
    <property type="evidence" value="ECO:0007669"/>
    <property type="project" value="UniProtKB-KW"/>
</dbReference>
<keyword evidence="5" id="KW-1185">Reference proteome</keyword>
<reference evidence="4" key="1">
    <citation type="submission" date="2021-03" db="EMBL/GenBank/DDBJ databases">
        <authorList>
            <person name="Tagirdzhanova G."/>
        </authorList>
    </citation>
    <scope>NUCLEOTIDE SEQUENCE</scope>
</reference>
<feature type="region of interest" description="Disordered" evidence="2">
    <location>
        <begin position="43"/>
        <end position="92"/>
    </location>
</feature>
<dbReference type="PROSITE" id="PS50157">
    <property type="entry name" value="ZINC_FINGER_C2H2_2"/>
    <property type="match status" value="1"/>
</dbReference>
<feature type="compositionally biased region" description="Basic and acidic residues" evidence="2">
    <location>
        <begin position="462"/>
        <end position="472"/>
    </location>
</feature>
<proteinExistence type="predicted"/>
<feature type="compositionally biased region" description="Polar residues" evidence="2">
    <location>
        <begin position="475"/>
        <end position="498"/>
    </location>
</feature>
<dbReference type="InterPro" id="IPR036236">
    <property type="entry name" value="Znf_C2H2_sf"/>
</dbReference>
<evidence type="ECO:0000259" key="3">
    <source>
        <dbReference type="PROSITE" id="PS50157"/>
    </source>
</evidence>
<dbReference type="EMBL" id="CAJPDS010000026">
    <property type="protein sequence ID" value="CAF9920736.1"/>
    <property type="molecule type" value="Genomic_DNA"/>
</dbReference>
<feature type="compositionally biased region" description="Polar residues" evidence="2">
    <location>
        <begin position="174"/>
        <end position="183"/>
    </location>
</feature>
<accession>A0A8H3FH19</accession>
<feature type="compositionally biased region" description="Low complexity" evidence="2">
    <location>
        <begin position="194"/>
        <end position="218"/>
    </location>
</feature>
<feature type="compositionally biased region" description="Polar residues" evidence="2">
    <location>
        <begin position="350"/>
        <end position="370"/>
    </location>
</feature>
<keyword evidence="1" id="KW-0862">Zinc</keyword>
<sequence>MAIPGSSAEHYVPPALPPPRYIEEIAAGGDQGIQWRNSFNSASIESGGSVSSRSSLRGNWNHKMAGGRGNGRPDYNRRTSLASSLQSQPEADTKYDFSRHLDEGYYSLSGSSLINQLHSERHLGQRHIENSSQAYDNKLLAKIGKPKTPPRESASSSYDASSPSSSLSFYPNGRQPQLKSLSISEGMRGAPLESPFKPGSPFSSHGGSPRSRGISPSLLSSAASAKSYMDFRSPTWDSSVPSSAVDRHAHAQQRHYSSPSIPRQSRSRRSGSGSVFSNLESASSIKSESDPKRDSLHASGGIKRAIDDQSFKSEGSADFPMEDTDPGASNTTALRQLHLEDQTPPAGFESSPNQYFPPDSKSSGMKRNASSPPPEDSRGDKVPTHSVGGSTDPYQRSHLQANNRDSPITRYAQPHGSVSSASSQGLHNGSYASSAALSAGNSSITSISSHERLSPRGPSPSSEHHLNIKHEGPYYNQQPMNPNSQDTFPHTHQRTPSDPQAAAAVARKMSSDPPPPRKSSAPSLQAHVHICGCCPKKPKKFDTVEELRIHQSEKQYSCQWCNNKFKNKNEAERHQNSLHLRKYSWSCATLANNYERAFHPSTAILPNNPNSQLAPSNTIADTEICGYCGHEFENLPQPDWDARGRHLTEVHKFGECNQSKKFFRADHFRQHLKHSHAGTSGKWTNMLEGACMKEEPIPQIMNQEGMMGGPQVPQQIIGMPGPHGVGAPVANMGAMQQQMQAMASRGMQPMAMREARIDEMHEGL</sequence>
<feature type="region of interest" description="Disordered" evidence="2">
    <location>
        <begin position="143"/>
        <end position="218"/>
    </location>
</feature>
<evidence type="ECO:0000256" key="2">
    <source>
        <dbReference type="SAM" id="MobiDB-lite"/>
    </source>
</evidence>
<keyword evidence="1" id="KW-0479">Metal-binding</keyword>
<feature type="compositionally biased region" description="Low complexity" evidence="2">
    <location>
        <begin position="153"/>
        <end position="168"/>
    </location>
</feature>
<feature type="compositionally biased region" description="Polar residues" evidence="2">
    <location>
        <begin position="78"/>
        <end position="90"/>
    </location>
</feature>
<organism evidence="4 5">
    <name type="scientific">Heterodermia speciosa</name>
    <dbReference type="NCBI Taxonomy" id="116794"/>
    <lineage>
        <taxon>Eukaryota</taxon>
        <taxon>Fungi</taxon>
        <taxon>Dikarya</taxon>
        <taxon>Ascomycota</taxon>
        <taxon>Pezizomycotina</taxon>
        <taxon>Lecanoromycetes</taxon>
        <taxon>OSLEUM clade</taxon>
        <taxon>Lecanoromycetidae</taxon>
        <taxon>Caliciales</taxon>
        <taxon>Physciaceae</taxon>
        <taxon>Heterodermia</taxon>
    </lineage>
</organism>
<gene>
    <name evidence="4" type="ORF">HETSPECPRED_004347</name>
</gene>
<feature type="compositionally biased region" description="Polar residues" evidence="2">
    <location>
        <begin position="275"/>
        <end position="286"/>
    </location>
</feature>
<dbReference type="Pfam" id="PF24537">
    <property type="entry name" value="zf-C2H2_fungi"/>
    <property type="match status" value="1"/>
</dbReference>
<dbReference type="InterPro" id="IPR057026">
    <property type="entry name" value="Znf-C2H2_ascomycetes"/>
</dbReference>
<feature type="compositionally biased region" description="Low complexity" evidence="2">
    <location>
        <begin position="257"/>
        <end position="274"/>
    </location>
</feature>
<dbReference type="OrthoDB" id="3524154at2759"/>
<dbReference type="SUPFAM" id="SSF57667">
    <property type="entry name" value="beta-beta-alpha zinc fingers"/>
    <property type="match status" value="1"/>
</dbReference>
<dbReference type="PROSITE" id="PS00028">
    <property type="entry name" value="ZINC_FINGER_C2H2_1"/>
    <property type="match status" value="1"/>
</dbReference>
<evidence type="ECO:0000256" key="1">
    <source>
        <dbReference type="PROSITE-ProRule" id="PRU00042"/>
    </source>
</evidence>
<feature type="compositionally biased region" description="Polar residues" evidence="2">
    <location>
        <begin position="416"/>
        <end position="426"/>
    </location>
</feature>
<dbReference type="Gene3D" id="3.30.160.60">
    <property type="entry name" value="Classic Zinc Finger"/>
    <property type="match status" value="1"/>
</dbReference>
<feature type="compositionally biased region" description="Polar residues" evidence="2">
    <location>
        <begin position="387"/>
        <end position="406"/>
    </location>
</feature>
<evidence type="ECO:0000313" key="4">
    <source>
        <dbReference type="EMBL" id="CAF9920736.1"/>
    </source>
</evidence>
<comment type="caution">
    <text evidence="4">The sequence shown here is derived from an EMBL/GenBank/DDBJ whole genome shotgun (WGS) entry which is preliminary data.</text>
</comment>
<name>A0A8H3FH19_9LECA</name>
<protein>
    <recommendedName>
        <fullName evidence="3">C2H2-type domain-containing protein</fullName>
    </recommendedName>
</protein>
<feature type="region of interest" description="Disordered" evidence="2">
    <location>
        <begin position="232"/>
        <end position="426"/>
    </location>
</feature>
<dbReference type="SMART" id="SM00355">
    <property type="entry name" value="ZnF_C2H2"/>
    <property type="match status" value="2"/>
</dbReference>